<comment type="subunit">
    <text evidence="15">Monomer and homodimer. Part of the essential Sec protein translocation apparatus which comprises SecA, SecYEG and auxiliary proteins SecDF. Other proteins may also be involved.</text>
</comment>
<sequence length="868" mass="98320">MLGSIKNIFDSNNKKLKKLQSIVDEINSHSKSVSNLSDKQISAKTEEYKKDLKNLSHEEQQDYLNKILPMAYALVKESSTRTVGMTPFDVQLMAGIALHQGKIAEQKTGEGKTLTATLPLYLNSLTGRGCHLVTPNDYLSRHGAGWYGPLYSFLGISVGVIVENSSFIYDATYTNENFEDAYSKHFKPSTRKQAYECDVTYGTNNEFGFDYLRDNMENDIKDMVQTNSISTHNSHNFAIVDEVDSILIDEARTPLIISSSVSDKLGDYMQYANIAKKLDSNTDYTVDEKQKAASLTELGLRRVEKMLGIPNLYETDFEIVKQVENAVKAIAMYTKDKDYVVQNNQVKIVDEFTGRVLDRNRYSGGLHQAIEAKEGVEIQPESKTVATTSYQNYFRLYKKLAGMTGTAKTEEEEFYKIYGLDVIVLPTNKPIKRVDHSDVVYKTESAKYRAVAEDIKKRYDKGQPVLVGTTSVEKSELLGNFLKRLKIPHHILNAKRHEQEALIISQAGRLKSVTVATNMAGRGVDIILGGDPPNKKDQQKVKDLGGLYVIGTERHESRRIDNQLRGRSGRQGDPGESQFYISLQDDLMRVFGGAQVESLMNKLGVDENMPLSAGMVSKSIENSQKKVEGINFDYRKSLVQYDDVLNVQREKIYTLRRLIMQAPDFEKVHEYLDDSTPKYTVEAFNEWYLSKISKKASKKYIEYEGKYKNTWLHFVKVDTLNIINTLWMDHIDIMSDLRQGIGLRGHGQLDPLVEYKKEGRLLFDKLISSIWGTMSKRLELVNINEARSVKDTEPELSKLQYNDTTSQEYGVENEKLAAQQQGSALNQNNLPRDTKPYVASNNEKVGRNDPCPCGSGKKYKHCHGRLVS</sequence>
<dbReference type="InterPro" id="IPR001650">
    <property type="entry name" value="Helicase_C-like"/>
</dbReference>
<evidence type="ECO:0000256" key="2">
    <source>
        <dbReference type="ARBA" id="ARBA00004170"/>
    </source>
</evidence>
<feature type="region of interest" description="Disordered" evidence="17">
    <location>
        <begin position="824"/>
        <end position="852"/>
    </location>
</feature>
<dbReference type="InterPro" id="IPR036266">
    <property type="entry name" value="SecA_Wing/Scaffold_sf"/>
</dbReference>
<evidence type="ECO:0000256" key="10">
    <source>
        <dbReference type="ARBA" id="ARBA00022840"/>
    </source>
</evidence>
<dbReference type="Pfam" id="PF07516">
    <property type="entry name" value="SecA_SW"/>
    <property type="match status" value="1"/>
</dbReference>
<evidence type="ECO:0000259" key="18">
    <source>
        <dbReference type="PROSITE" id="PS51192"/>
    </source>
</evidence>
<name>A0A2H0R9D8_UNCKA</name>
<dbReference type="InterPro" id="IPR044722">
    <property type="entry name" value="SecA_SF2_C"/>
</dbReference>
<dbReference type="Gene3D" id="3.40.50.300">
    <property type="entry name" value="P-loop containing nucleotide triphosphate hydrolases"/>
    <property type="match status" value="3"/>
</dbReference>
<proteinExistence type="inferred from homology"/>
<dbReference type="Gene3D" id="1.10.3060.10">
    <property type="entry name" value="Helical scaffold and wing domains of SecA"/>
    <property type="match status" value="2"/>
</dbReference>
<dbReference type="InterPro" id="IPR014018">
    <property type="entry name" value="SecA_motor_DEAD"/>
</dbReference>
<dbReference type="PROSITE" id="PS51196">
    <property type="entry name" value="SECA_MOTOR_DEAD"/>
    <property type="match status" value="1"/>
</dbReference>
<feature type="domain" description="Helicase C-terminal" evidence="19">
    <location>
        <begin position="454"/>
        <end position="617"/>
    </location>
</feature>
<dbReference type="PROSITE" id="PS01312">
    <property type="entry name" value="SECA"/>
    <property type="match status" value="1"/>
</dbReference>
<dbReference type="PRINTS" id="PR00906">
    <property type="entry name" value="SECA"/>
</dbReference>
<keyword evidence="12 15" id="KW-1278">Translocase</keyword>
<evidence type="ECO:0000256" key="8">
    <source>
        <dbReference type="ARBA" id="ARBA00022741"/>
    </source>
</evidence>
<dbReference type="Pfam" id="PF01043">
    <property type="entry name" value="SecA_PP_bind"/>
    <property type="match status" value="1"/>
</dbReference>
<dbReference type="GO" id="GO:0005829">
    <property type="term" value="C:cytosol"/>
    <property type="evidence" value="ECO:0007669"/>
    <property type="project" value="TreeGrafter"/>
</dbReference>
<dbReference type="GO" id="GO:0065002">
    <property type="term" value="P:intracellular protein transmembrane transport"/>
    <property type="evidence" value="ECO:0007669"/>
    <property type="project" value="UniProtKB-UniRule"/>
</dbReference>
<dbReference type="GO" id="GO:0017038">
    <property type="term" value="P:protein import"/>
    <property type="evidence" value="ECO:0007669"/>
    <property type="project" value="InterPro"/>
</dbReference>
<evidence type="ECO:0000256" key="1">
    <source>
        <dbReference type="ARBA" id="ARBA00001947"/>
    </source>
</evidence>
<dbReference type="GO" id="GO:0031522">
    <property type="term" value="C:cell envelope Sec protein transport complex"/>
    <property type="evidence" value="ECO:0007669"/>
    <property type="project" value="TreeGrafter"/>
</dbReference>
<comment type="catalytic activity">
    <reaction evidence="15">
        <text>ATP + H2O + cellular proteinSide 1 = ADP + phosphate + cellular proteinSide 2.</text>
        <dbReference type="EC" id="7.4.2.8"/>
    </reaction>
</comment>
<keyword evidence="4 15" id="KW-0813">Transport</keyword>
<dbReference type="Pfam" id="PF07517">
    <property type="entry name" value="SecA_DEAD"/>
    <property type="match status" value="1"/>
</dbReference>
<dbReference type="SMART" id="SM00958">
    <property type="entry name" value="SecA_PP_bind"/>
    <property type="match status" value="1"/>
</dbReference>
<evidence type="ECO:0000259" key="20">
    <source>
        <dbReference type="PROSITE" id="PS51196"/>
    </source>
</evidence>
<keyword evidence="9" id="KW-0862">Zinc</keyword>
<evidence type="ECO:0000259" key="19">
    <source>
        <dbReference type="PROSITE" id="PS51194"/>
    </source>
</evidence>
<dbReference type="HAMAP" id="MF_01382">
    <property type="entry name" value="SecA"/>
    <property type="match status" value="1"/>
</dbReference>
<dbReference type="GO" id="GO:0008564">
    <property type="term" value="F:protein-exporting ATPase activity"/>
    <property type="evidence" value="ECO:0007669"/>
    <property type="project" value="UniProtKB-EC"/>
</dbReference>
<dbReference type="InterPro" id="IPR027417">
    <property type="entry name" value="P-loop_NTPase"/>
</dbReference>
<dbReference type="PROSITE" id="PS51194">
    <property type="entry name" value="HELICASE_CTER"/>
    <property type="match status" value="1"/>
</dbReference>
<evidence type="ECO:0000256" key="4">
    <source>
        <dbReference type="ARBA" id="ARBA00022448"/>
    </source>
</evidence>
<evidence type="ECO:0000313" key="22">
    <source>
        <dbReference type="Proteomes" id="UP000230214"/>
    </source>
</evidence>
<dbReference type="FunFam" id="3.40.50.300:FF:000113">
    <property type="entry name" value="Preprotein translocase subunit SecA"/>
    <property type="match status" value="1"/>
</dbReference>
<evidence type="ECO:0000256" key="6">
    <source>
        <dbReference type="ARBA" id="ARBA00022490"/>
    </source>
</evidence>
<evidence type="ECO:0000256" key="15">
    <source>
        <dbReference type="HAMAP-Rule" id="MF_01382"/>
    </source>
</evidence>
<feature type="domain" description="SecA family profile" evidence="20">
    <location>
        <begin position="1"/>
        <end position="612"/>
    </location>
</feature>
<dbReference type="CDD" id="cd18803">
    <property type="entry name" value="SF2_C_secA"/>
    <property type="match status" value="1"/>
</dbReference>
<dbReference type="InterPro" id="IPR011115">
    <property type="entry name" value="SecA_DEAD"/>
</dbReference>
<feature type="binding site" evidence="15">
    <location>
        <position position="91"/>
    </location>
    <ligand>
        <name>ATP</name>
        <dbReference type="ChEBI" id="CHEBI:30616"/>
    </ligand>
</feature>
<evidence type="ECO:0000256" key="5">
    <source>
        <dbReference type="ARBA" id="ARBA00022475"/>
    </source>
</evidence>
<dbReference type="NCBIfam" id="TIGR00963">
    <property type="entry name" value="secA"/>
    <property type="match status" value="1"/>
</dbReference>
<dbReference type="GO" id="GO:0005524">
    <property type="term" value="F:ATP binding"/>
    <property type="evidence" value="ECO:0007669"/>
    <property type="project" value="UniProtKB-UniRule"/>
</dbReference>
<keyword evidence="14 15" id="KW-0472">Membrane</keyword>
<dbReference type="InterPro" id="IPR036670">
    <property type="entry name" value="SecA_X-link_sf"/>
</dbReference>
<feature type="binding site" evidence="15">
    <location>
        <position position="525"/>
    </location>
    <ligand>
        <name>ATP</name>
        <dbReference type="ChEBI" id="CHEBI:30616"/>
    </ligand>
</feature>
<dbReference type="SUPFAM" id="SSF52540">
    <property type="entry name" value="P-loop containing nucleoside triphosphate hydrolases"/>
    <property type="match status" value="2"/>
</dbReference>
<dbReference type="Proteomes" id="UP000230214">
    <property type="component" value="Unassembled WGS sequence"/>
</dbReference>
<dbReference type="InterPro" id="IPR014001">
    <property type="entry name" value="Helicase_ATP-bd"/>
</dbReference>
<dbReference type="PANTHER" id="PTHR30612">
    <property type="entry name" value="SECA INNER MEMBRANE COMPONENT OF SEC PROTEIN SECRETION SYSTEM"/>
    <property type="match status" value="1"/>
</dbReference>
<comment type="similarity">
    <text evidence="3 15 16">Belongs to the SecA family.</text>
</comment>
<dbReference type="SUPFAM" id="SSF81886">
    <property type="entry name" value="Helical scaffold and wing domains of SecA"/>
    <property type="match status" value="1"/>
</dbReference>
<dbReference type="InterPro" id="IPR011130">
    <property type="entry name" value="SecA_preprotein_X-link_dom"/>
</dbReference>
<reference evidence="21 22" key="1">
    <citation type="submission" date="2017-09" db="EMBL/GenBank/DDBJ databases">
        <title>Depth-based differentiation of microbial function through sediment-hosted aquifers and enrichment of novel symbionts in the deep terrestrial subsurface.</title>
        <authorList>
            <person name="Probst A.J."/>
            <person name="Ladd B."/>
            <person name="Jarett J.K."/>
            <person name="Geller-Mcgrath D.E."/>
            <person name="Sieber C.M."/>
            <person name="Emerson J.B."/>
            <person name="Anantharaman K."/>
            <person name="Thomas B.C."/>
            <person name="Malmstrom R."/>
            <person name="Stieglmeier M."/>
            <person name="Klingl A."/>
            <person name="Woyke T."/>
            <person name="Ryan C.M."/>
            <person name="Banfield J.F."/>
        </authorList>
    </citation>
    <scope>NUCLEOTIDE SEQUENCE [LARGE SCALE GENOMIC DNA]</scope>
    <source>
        <strain evidence="21">CG10_big_fil_rev_8_21_14_0_10_32_10</strain>
    </source>
</reference>
<dbReference type="AlphaFoldDB" id="A0A2H0R9D8"/>
<evidence type="ECO:0000256" key="13">
    <source>
        <dbReference type="ARBA" id="ARBA00023010"/>
    </source>
</evidence>
<dbReference type="GO" id="GO:0043952">
    <property type="term" value="P:protein transport by the Sec complex"/>
    <property type="evidence" value="ECO:0007669"/>
    <property type="project" value="UniProtKB-ARBA"/>
</dbReference>
<protein>
    <recommendedName>
        <fullName evidence="15 16">Protein translocase subunit SecA</fullName>
        <ecNumber evidence="15">7.4.2.8</ecNumber>
    </recommendedName>
</protein>
<keyword evidence="13 15" id="KW-0811">Translocation</keyword>
<organism evidence="21 22">
    <name type="scientific">candidate division WWE3 bacterium CG10_big_fil_rev_8_21_14_0_10_32_10</name>
    <dbReference type="NCBI Taxonomy" id="1975090"/>
    <lineage>
        <taxon>Bacteria</taxon>
        <taxon>Katanobacteria</taxon>
    </lineage>
</organism>
<dbReference type="CDD" id="cd17928">
    <property type="entry name" value="DEXDc_SecA"/>
    <property type="match status" value="1"/>
</dbReference>
<evidence type="ECO:0000256" key="16">
    <source>
        <dbReference type="RuleBase" id="RU003874"/>
    </source>
</evidence>
<comment type="caution">
    <text evidence="21">The sequence shown here is derived from an EMBL/GenBank/DDBJ whole genome shotgun (WGS) entry which is preliminary data.</text>
</comment>
<dbReference type="PROSITE" id="PS51192">
    <property type="entry name" value="HELICASE_ATP_BIND_1"/>
    <property type="match status" value="1"/>
</dbReference>
<keyword evidence="8 15" id="KW-0547">Nucleotide-binding</keyword>
<dbReference type="GO" id="GO:0006605">
    <property type="term" value="P:protein targeting"/>
    <property type="evidence" value="ECO:0007669"/>
    <property type="project" value="UniProtKB-UniRule"/>
</dbReference>
<evidence type="ECO:0000313" key="21">
    <source>
        <dbReference type="EMBL" id="PIR43141.1"/>
    </source>
</evidence>
<keyword evidence="5 15" id="KW-1003">Cell membrane</keyword>
<evidence type="ECO:0000256" key="17">
    <source>
        <dbReference type="SAM" id="MobiDB-lite"/>
    </source>
</evidence>
<feature type="domain" description="Helicase ATP-binding" evidence="18">
    <location>
        <begin position="93"/>
        <end position="279"/>
    </location>
</feature>
<dbReference type="EC" id="7.4.2.8" evidence="15"/>
<keyword evidence="7" id="KW-0479">Metal-binding</keyword>
<dbReference type="Pfam" id="PF21090">
    <property type="entry name" value="P-loop_SecA"/>
    <property type="match status" value="1"/>
</dbReference>
<evidence type="ECO:0000256" key="11">
    <source>
        <dbReference type="ARBA" id="ARBA00022927"/>
    </source>
</evidence>
<keyword evidence="10 15" id="KW-0067">ATP-binding</keyword>
<dbReference type="SUPFAM" id="SSF81767">
    <property type="entry name" value="Pre-protein crosslinking domain of SecA"/>
    <property type="match status" value="1"/>
</dbReference>
<evidence type="ECO:0000256" key="12">
    <source>
        <dbReference type="ARBA" id="ARBA00022967"/>
    </source>
</evidence>
<dbReference type="GO" id="GO:0005886">
    <property type="term" value="C:plasma membrane"/>
    <property type="evidence" value="ECO:0007669"/>
    <property type="project" value="UniProtKB-SubCell"/>
</dbReference>
<dbReference type="InterPro" id="IPR020937">
    <property type="entry name" value="SecA_CS"/>
</dbReference>
<dbReference type="Gene3D" id="3.90.1440.10">
    <property type="entry name" value="SecA, preprotein cross-linking domain"/>
    <property type="match status" value="1"/>
</dbReference>
<evidence type="ECO:0000256" key="9">
    <source>
        <dbReference type="ARBA" id="ARBA00022833"/>
    </source>
</evidence>
<evidence type="ECO:0000256" key="7">
    <source>
        <dbReference type="ARBA" id="ARBA00022723"/>
    </source>
</evidence>
<gene>
    <name evidence="15" type="primary">secA</name>
    <name evidence="21" type="ORF">COV24_04210</name>
</gene>
<keyword evidence="6 15" id="KW-0963">Cytoplasm</keyword>
<comment type="cofactor">
    <cofactor evidence="1">
        <name>Zn(2+)</name>
        <dbReference type="ChEBI" id="CHEBI:29105"/>
    </cofactor>
</comment>
<dbReference type="InterPro" id="IPR004027">
    <property type="entry name" value="SEC_C_motif"/>
</dbReference>
<evidence type="ECO:0000256" key="14">
    <source>
        <dbReference type="ARBA" id="ARBA00023136"/>
    </source>
</evidence>
<dbReference type="InterPro" id="IPR011116">
    <property type="entry name" value="SecA_Wing/Scaffold"/>
</dbReference>
<dbReference type="EMBL" id="PCXU01000036">
    <property type="protein sequence ID" value="PIR43141.1"/>
    <property type="molecule type" value="Genomic_DNA"/>
</dbReference>
<comment type="subcellular location">
    <subcellularLocation>
        <location evidence="15">Cell membrane</location>
        <topology evidence="15">Peripheral membrane protein</topology>
        <orientation evidence="15">Cytoplasmic side</orientation>
    </subcellularLocation>
    <subcellularLocation>
        <location evidence="15">Cytoplasm</location>
    </subcellularLocation>
    <subcellularLocation>
        <location evidence="2">Membrane</location>
        <topology evidence="2">Peripheral membrane protein</topology>
    </subcellularLocation>
    <text evidence="15">Distribution is 50-50.</text>
</comment>
<dbReference type="InterPro" id="IPR000185">
    <property type="entry name" value="SecA"/>
</dbReference>
<dbReference type="PANTHER" id="PTHR30612:SF0">
    <property type="entry name" value="CHLOROPLAST PROTEIN-TRANSPORTING ATPASE"/>
    <property type="match status" value="1"/>
</dbReference>
<accession>A0A2H0R9D8</accession>
<evidence type="ECO:0000256" key="3">
    <source>
        <dbReference type="ARBA" id="ARBA00007650"/>
    </source>
</evidence>
<dbReference type="GO" id="GO:0046872">
    <property type="term" value="F:metal ion binding"/>
    <property type="evidence" value="ECO:0007669"/>
    <property type="project" value="UniProtKB-KW"/>
</dbReference>
<dbReference type="SMART" id="SM00957">
    <property type="entry name" value="SecA_DEAD"/>
    <property type="match status" value="1"/>
</dbReference>
<keyword evidence="11 15" id="KW-0653">Protein transport</keyword>
<feature type="binding site" evidence="15">
    <location>
        <begin position="109"/>
        <end position="113"/>
    </location>
    <ligand>
        <name>ATP</name>
        <dbReference type="ChEBI" id="CHEBI:30616"/>
    </ligand>
</feature>
<dbReference type="Pfam" id="PF02810">
    <property type="entry name" value="SEC-C"/>
    <property type="match status" value="1"/>
</dbReference>
<comment type="function">
    <text evidence="15">Part of the Sec protein translocase complex. Interacts with the SecYEG preprotein conducting channel. Has a central role in coupling the hydrolysis of ATP to the transfer of proteins into and across the cell membrane, serving as an ATP-driven molecular motor driving the stepwise translocation of polypeptide chains across the membrane.</text>
</comment>
<dbReference type="NCBIfam" id="NF009538">
    <property type="entry name" value="PRK12904.1"/>
    <property type="match status" value="1"/>
</dbReference>